<dbReference type="Gene3D" id="3.40.50.300">
    <property type="entry name" value="P-loop containing nucleotide triphosphate hydrolases"/>
    <property type="match status" value="1"/>
</dbReference>
<dbReference type="Gene3D" id="1.20.1560.10">
    <property type="entry name" value="ABC transporter type 1, transmembrane domain"/>
    <property type="match status" value="1"/>
</dbReference>
<evidence type="ECO:0008006" key="13">
    <source>
        <dbReference type="Google" id="ProtNLM"/>
    </source>
</evidence>
<dbReference type="InterPro" id="IPR036640">
    <property type="entry name" value="ABC1_TM_sf"/>
</dbReference>
<dbReference type="PROSITE" id="PS50893">
    <property type="entry name" value="ABC_TRANSPORTER_2"/>
    <property type="match status" value="1"/>
</dbReference>
<evidence type="ECO:0000256" key="2">
    <source>
        <dbReference type="ARBA" id="ARBA00022448"/>
    </source>
</evidence>
<comment type="subcellular location">
    <subcellularLocation>
        <location evidence="1">Cell membrane</location>
        <topology evidence="1">Multi-pass membrane protein</topology>
    </subcellularLocation>
</comment>
<dbReference type="InterPro" id="IPR011527">
    <property type="entry name" value="ABC1_TM_dom"/>
</dbReference>
<feature type="transmembrane region" description="Helical" evidence="8">
    <location>
        <begin position="227"/>
        <end position="247"/>
    </location>
</feature>
<dbReference type="PANTHER" id="PTHR43553">
    <property type="entry name" value="HEAVY METAL TRANSPORTER"/>
    <property type="match status" value="1"/>
</dbReference>
<keyword evidence="2" id="KW-0813">Transport</keyword>
<name>A0A1S1MZ07_9GAMM</name>
<dbReference type="InterPro" id="IPR005898">
    <property type="entry name" value="Cyc_pep_transpt_SyrD/YojI"/>
</dbReference>
<sequence length="548" mass="62443">MTWLLNRRVVIIGALAFVTSTISAVLSLYLLFEVSNNISQEQGQTQLHPAFFMMLILLLTIMIGSRYILSKFSSGIVYALRKSLVDKIGSNRFQRIQQLGETRLYNVLLNDVDNVSQTFANLPMLFYNMITMLLALLYLASLSPYLFMFLVAVMVLNVFLSRGYFQVATNIGDSLRSKKDGLIEKYKGLIFGKKELQINAKRNEFLIEQRIMPQLSDLERLQRSNQFVWGVHNSIAVVSMFLLFGFVVKSEGIVSNAVALQFLVAVMYFSGVFRELVGYIEVYSNGVIAAKRIEAVFEETNAEEAYKAKEVKSFTQWTHLHIENLTYQYGEKSDQGFSFGPINLSIKRNEVLFIIGGNGSGKSTFIKLLMGLIASEQGSIKLDSEVIGKNNTERYVQLFSAIHSDMYLFREILDHNGERAERNKVNELFEVFGLTDRVKEDKEGFAVNALSQGQKKRFAMVNTILEDRDIIILDEWAADQDPQFRKAFYRDLIPELKSKGKTLIVISHDDHYFDVADRVIKFDAGSCKELCVKDYLSTKNMLKEDVCL</sequence>
<gene>
    <name evidence="11" type="ORF">BET10_05600</name>
</gene>
<dbReference type="InterPro" id="IPR027417">
    <property type="entry name" value="P-loop_NTPase"/>
</dbReference>
<feature type="domain" description="ABC transporter" evidence="9">
    <location>
        <begin position="320"/>
        <end position="548"/>
    </location>
</feature>
<evidence type="ECO:0000256" key="5">
    <source>
        <dbReference type="ARBA" id="ARBA00022840"/>
    </source>
</evidence>
<dbReference type="NCBIfam" id="TIGR01194">
    <property type="entry name" value="cyc_pep_trnsptr"/>
    <property type="match status" value="1"/>
</dbReference>
<keyword evidence="4" id="KW-0547">Nucleotide-binding</keyword>
<organism evidence="11 12">
    <name type="scientific">Pseudoalteromonas amylolytica</name>
    <dbReference type="NCBI Taxonomy" id="1859457"/>
    <lineage>
        <taxon>Bacteria</taxon>
        <taxon>Pseudomonadati</taxon>
        <taxon>Pseudomonadota</taxon>
        <taxon>Gammaproteobacteria</taxon>
        <taxon>Alteromonadales</taxon>
        <taxon>Pseudoalteromonadaceae</taxon>
        <taxon>Pseudoalteromonas</taxon>
    </lineage>
</organism>
<dbReference type="Proteomes" id="UP000179786">
    <property type="component" value="Unassembled WGS sequence"/>
</dbReference>
<dbReference type="PROSITE" id="PS00211">
    <property type="entry name" value="ABC_TRANSPORTER_1"/>
    <property type="match status" value="1"/>
</dbReference>
<protein>
    <recommendedName>
        <fullName evidence="13">Cyclic peptide transporter</fullName>
    </recommendedName>
</protein>
<keyword evidence="3 8" id="KW-0812">Transmembrane</keyword>
<feature type="transmembrane region" description="Helical" evidence="8">
    <location>
        <begin position="145"/>
        <end position="165"/>
    </location>
</feature>
<comment type="caution">
    <text evidence="11">The sequence shown here is derived from an EMBL/GenBank/DDBJ whole genome shotgun (WGS) entry which is preliminary data.</text>
</comment>
<evidence type="ECO:0000313" key="11">
    <source>
        <dbReference type="EMBL" id="OHU92398.1"/>
    </source>
</evidence>
<dbReference type="PROSITE" id="PS50929">
    <property type="entry name" value="ABC_TM1F"/>
    <property type="match status" value="1"/>
</dbReference>
<dbReference type="SUPFAM" id="SSF52540">
    <property type="entry name" value="P-loop containing nucleoside triphosphate hydrolases"/>
    <property type="match status" value="1"/>
</dbReference>
<dbReference type="GO" id="GO:0005524">
    <property type="term" value="F:ATP binding"/>
    <property type="evidence" value="ECO:0007669"/>
    <property type="project" value="UniProtKB-KW"/>
</dbReference>
<dbReference type="GO" id="GO:0043190">
    <property type="term" value="C:ATP-binding cassette (ABC) transporter complex"/>
    <property type="evidence" value="ECO:0007669"/>
    <property type="project" value="TreeGrafter"/>
</dbReference>
<dbReference type="GO" id="GO:0016887">
    <property type="term" value="F:ATP hydrolysis activity"/>
    <property type="evidence" value="ECO:0007669"/>
    <property type="project" value="InterPro"/>
</dbReference>
<evidence type="ECO:0000256" key="6">
    <source>
        <dbReference type="ARBA" id="ARBA00022989"/>
    </source>
</evidence>
<evidence type="ECO:0000256" key="7">
    <source>
        <dbReference type="ARBA" id="ARBA00023136"/>
    </source>
</evidence>
<dbReference type="GO" id="GO:1904680">
    <property type="term" value="F:peptide transmembrane transporter activity"/>
    <property type="evidence" value="ECO:0007669"/>
    <property type="project" value="InterPro"/>
</dbReference>
<proteinExistence type="predicted"/>
<evidence type="ECO:0000259" key="9">
    <source>
        <dbReference type="PROSITE" id="PS50893"/>
    </source>
</evidence>
<dbReference type="RefSeq" id="WP_070983516.1">
    <property type="nucleotide sequence ID" value="NZ_MKJU01000008.1"/>
</dbReference>
<dbReference type="STRING" id="1859457.BET10_05600"/>
<accession>A0A1S1MZ07</accession>
<keyword evidence="5" id="KW-0067">ATP-binding</keyword>
<dbReference type="Pfam" id="PF00664">
    <property type="entry name" value="ABC_membrane"/>
    <property type="match status" value="1"/>
</dbReference>
<evidence type="ECO:0000256" key="3">
    <source>
        <dbReference type="ARBA" id="ARBA00022692"/>
    </source>
</evidence>
<dbReference type="SMART" id="SM00382">
    <property type="entry name" value="AAA"/>
    <property type="match status" value="1"/>
</dbReference>
<dbReference type="InterPro" id="IPR003593">
    <property type="entry name" value="AAA+_ATPase"/>
</dbReference>
<keyword evidence="7 8" id="KW-0472">Membrane</keyword>
<dbReference type="InterPro" id="IPR003439">
    <property type="entry name" value="ABC_transporter-like_ATP-bd"/>
</dbReference>
<evidence type="ECO:0000256" key="4">
    <source>
        <dbReference type="ARBA" id="ARBA00022741"/>
    </source>
</evidence>
<evidence type="ECO:0000256" key="8">
    <source>
        <dbReference type="SAM" id="Phobius"/>
    </source>
</evidence>
<keyword evidence="6 8" id="KW-1133">Transmembrane helix</keyword>
<evidence type="ECO:0000259" key="10">
    <source>
        <dbReference type="PROSITE" id="PS50929"/>
    </source>
</evidence>
<dbReference type="OrthoDB" id="9760776at2"/>
<reference evidence="11 12" key="1">
    <citation type="submission" date="2016-09" db="EMBL/GenBank/DDBJ databases">
        <title>Pseudoalteromonas amylolytica sp. nov., isolated from the surface seawater.</title>
        <authorList>
            <person name="Wu Y.-H."/>
            <person name="Cheng H."/>
            <person name="Jin X.-B."/>
            <person name="Wang C.-S."/>
            <person name="Xu X.-W."/>
        </authorList>
    </citation>
    <scope>NUCLEOTIDE SEQUENCE [LARGE SCALE GENOMIC DNA]</scope>
    <source>
        <strain evidence="11 12">JW1</strain>
    </source>
</reference>
<dbReference type="PANTHER" id="PTHR43553:SF11">
    <property type="entry name" value="ABC TRANSPORTER ATP-BINDING_PERMEASE PROTEIN YOJI"/>
    <property type="match status" value="1"/>
</dbReference>
<dbReference type="GO" id="GO:0015833">
    <property type="term" value="P:peptide transport"/>
    <property type="evidence" value="ECO:0007669"/>
    <property type="project" value="InterPro"/>
</dbReference>
<keyword evidence="12" id="KW-1185">Reference proteome</keyword>
<evidence type="ECO:0000256" key="1">
    <source>
        <dbReference type="ARBA" id="ARBA00004651"/>
    </source>
</evidence>
<feature type="domain" description="ABC transmembrane type-1" evidence="10">
    <location>
        <begin position="11"/>
        <end position="285"/>
    </location>
</feature>
<dbReference type="SUPFAM" id="SSF90123">
    <property type="entry name" value="ABC transporter transmembrane region"/>
    <property type="match status" value="1"/>
</dbReference>
<dbReference type="InterPro" id="IPR050095">
    <property type="entry name" value="ECF_ABC_transporter_ATP-bd"/>
</dbReference>
<dbReference type="Pfam" id="PF00005">
    <property type="entry name" value="ABC_tran"/>
    <property type="match status" value="1"/>
</dbReference>
<dbReference type="GO" id="GO:0140359">
    <property type="term" value="F:ABC-type transporter activity"/>
    <property type="evidence" value="ECO:0007669"/>
    <property type="project" value="InterPro"/>
</dbReference>
<dbReference type="EMBL" id="MKJU01000008">
    <property type="protein sequence ID" value="OHU92398.1"/>
    <property type="molecule type" value="Genomic_DNA"/>
</dbReference>
<feature type="transmembrane region" description="Helical" evidence="8">
    <location>
        <begin position="50"/>
        <end position="69"/>
    </location>
</feature>
<feature type="transmembrane region" description="Helical" evidence="8">
    <location>
        <begin position="253"/>
        <end position="273"/>
    </location>
</feature>
<feature type="transmembrane region" description="Helical" evidence="8">
    <location>
        <begin position="9"/>
        <end position="30"/>
    </location>
</feature>
<dbReference type="AlphaFoldDB" id="A0A1S1MZ07"/>
<evidence type="ECO:0000313" key="12">
    <source>
        <dbReference type="Proteomes" id="UP000179786"/>
    </source>
</evidence>
<dbReference type="InterPro" id="IPR017871">
    <property type="entry name" value="ABC_transporter-like_CS"/>
</dbReference>